<dbReference type="SUPFAM" id="SSF53756">
    <property type="entry name" value="UDP-Glycosyltransferase/glycogen phosphorylase"/>
    <property type="match status" value="1"/>
</dbReference>
<accession>A0AAE8HT01</accession>
<protein>
    <submittedName>
        <fullName evidence="2">D-inositol 3-phosphate glycosyltransferase</fullName>
    </submittedName>
    <submittedName>
        <fullName evidence="3">Glycosyltransferase involved in cell wall bisynthesis</fullName>
    </submittedName>
</protein>
<keyword evidence="4" id="KW-1185">Reference proteome</keyword>
<dbReference type="GO" id="GO:0016757">
    <property type="term" value="F:glycosyltransferase activity"/>
    <property type="evidence" value="ECO:0007669"/>
    <property type="project" value="TreeGrafter"/>
</dbReference>
<evidence type="ECO:0000313" key="2">
    <source>
        <dbReference type="EMBL" id="APT33983.1"/>
    </source>
</evidence>
<gene>
    <name evidence="2" type="ORF">MCBMB27_04692</name>
    <name evidence="3" type="ORF">SAMN05192567_11377</name>
</gene>
<proteinExistence type="predicted"/>
<dbReference type="InterPro" id="IPR050194">
    <property type="entry name" value="Glycosyltransferase_grp1"/>
</dbReference>
<evidence type="ECO:0000313" key="3">
    <source>
        <dbReference type="EMBL" id="SFH07103.1"/>
    </source>
</evidence>
<dbReference type="Proteomes" id="UP000185487">
    <property type="component" value="Chromosome"/>
</dbReference>
<dbReference type="PANTHER" id="PTHR45947">
    <property type="entry name" value="SULFOQUINOVOSYL TRANSFERASE SQD2"/>
    <property type="match status" value="1"/>
</dbReference>
<organism evidence="3 5">
    <name type="scientific">Methylobacterium phyllosphaerae</name>
    <dbReference type="NCBI Taxonomy" id="418223"/>
    <lineage>
        <taxon>Bacteria</taxon>
        <taxon>Pseudomonadati</taxon>
        <taxon>Pseudomonadota</taxon>
        <taxon>Alphaproteobacteria</taxon>
        <taxon>Hyphomicrobiales</taxon>
        <taxon>Methylobacteriaceae</taxon>
        <taxon>Methylobacterium</taxon>
    </lineage>
</organism>
<dbReference type="Pfam" id="PF13692">
    <property type="entry name" value="Glyco_trans_1_4"/>
    <property type="match status" value="1"/>
</dbReference>
<dbReference type="PANTHER" id="PTHR45947:SF3">
    <property type="entry name" value="SULFOQUINOVOSYL TRANSFERASE SQD2"/>
    <property type="match status" value="1"/>
</dbReference>
<evidence type="ECO:0000313" key="5">
    <source>
        <dbReference type="Proteomes" id="UP000199140"/>
    </source>
</evidence>
<dbReference type="RefSeq" id="WP_075381348.1">
    <property type="nucleotide sequence ID" value="NZ_CP015367.1"/>
</dbReference>
<reference evidence="3 5" key="2">
    <citation type="submission" date="2016-10" db="EMBL/GenBank/DDBJ databases">
        <authorList>
            <person name="Varghese N."/>
            <person name="Submissions S."/>
        </authorList>
    </citation>
    <scope>NUCLEOTIDE SEQUENCE [LARGE SCALE GENOMIC DNA]</scope>
    <source>
        <strain evidence="3 5">CBMB27</strain>
    </source>
</reference>
<evidence type="ECO:0000313" key="4">
    <source>
        <dbReference type="Proteomes" id="UP000185487"/>
    </source>
</evidence>
<dbReference type="Gene3D" id="3.40.50.2000">
    <property type="entry name" value="Glycogen Phosphorylase B"/>
    <property type="match status" value="2"/>
</dbReference>
<dbReference type="KEGG" id="mphy:MCBMB27_04692"/>
<name>A0AAE8HT01_9HYPH</name>
<sequence length="666" mass="69818">MSPPPHGVAGWPYGRSPPGPARPRSLPDGRPWPRIRIITVAHADAALAGTVASVLRQDYPEFRHDVLAPRTGRAAVERILTDPGPDHLLWLAAGDLLAPGALIALALEASLAEVDAVAGLRVLFDHAVRGLDGPDRAAEAGGRRSARGGILWRRDGLADHADLDPDGMLNEGSAWSTTSENRRNLIGRPALLHRLLSDLPPPASGLSIVSLTGTGTQGGAGVAQRRLAEALTLAGHRIAEVTLSGRPEAAEWRDVFPPAEAAIAATAPDLVLAGNLHGATRSLDVVGRLARRGPVGLVLHDLFPLTGRCAHPRACGRAAIGCDAACPTPDEYPQLAPGRIAGIHERKRAVLAGAPVGPEVRSPARSPAPWLLANSDWTLARARELAPPGTVVEPIRLAFPTAVFRPGDRAGLRGRLGLPPDDVLILVSSVIVDGPDKGFADLRAALQAVAKPGVGVVAIGRLDDPARLGIANLFAPGLIADEAMLAAWYGACDLHVTASRHETLGQTPIEAGLCGVPTLAYRTAGLTSAVIDGVSGRLVPMRPGALADALAALVDDRATRTRLGAFARIALESRYSPAAAALSLEAVFRRLGLGDGAAHPRFAPAMLGHFPFAADLRTGATGTVPAVSPPLVRRLRRAKQMVFGRRMPLFVRRCLYLAGTLRRRVP</sequence>
<dbReference type="Proteomes" id="UP000199140">
    <property type="component" value="Unassembled WGS sequence"/>
</dbReference>
<dbReference type="EMBL" id="FOPK01000013">
    <property type="protein sequence ID" value="SFH07103.1"/>
    <property type="molecule type" value="Genomic_DNA"/>
</dbReference>
<dbReference type="AlphaFoldDB" id="A0AAE8HT01"/>
<evidence type="ECO:0000256" key="1">
    <source>
        <dbReference type="SAM" id="MobiDB-lite"/>
    </source>
</evidence>
<feature type="region of interest" description="Disordered" evidence="1">
    <location>
        <begin position="1"/>
        <end position="28"/>
    </location>
</feature>
<dbReference type="EMBL" id="CP015367">
    <property type="protein sequence ID" value="APT33983.1"/>
    <property type="molecule type" value="Genomic_DNA"/>
</dbReference>
<reference evidence="2 4" key="1">
    <citation type="submission" date="2016-04" db="EMBL/GenBank/DDBJ databases">
        <title>Complete genome sequencing and analysis of CBMB27, Methylobacterium phyllosphaerae isolated from leaf tissues of rice (Oryza sativa L.).</title>
        <authorList>
            <person name="Lee Y."/>
            <person name="Hwangbo K."/>
            <person name="Chung H."/>
            <person name="Yoo J."/>
            <person name="Kim K.Y."/>
            <person name="Sa T.M."/>
            <person name="Um Y."/>
            <person name="Madhaiyan M."/>
        </authorList>
    </citation>
    <scope>NUCLEOTIDE SEQUENCE [LARGE SCALE GENOMIC DNA]</scope>
    <source>
        <strain evidence="2 4">CBMB27</strain>
    </source>
</reference>